<evidence type="ECO:0000313" key="5">
    <source>
        <dbReference type="Proteomes" id="UP000260828"/>
    </source>
</evidence>
<feature type="transmembrane region" description="Helical" evidence="1">
    <location>
        <begin position="273"/>
        <end position="297"/>
    </location>
</feature>
<dbReference type="Proteomes" id="UP000260828">
    <property type="component" value="Unassembled WGS sequence"/>
</dbReference>
<evidence type="ECO:0000313" key="2">
    <source>
        <dbReference type="EMBL" id="OUP70949.1"/>
    </source>
</evidence>
<evidence type="ECO:0000256" key="1">
    <source>
        <dbReference type="SAM" id="Phobius"/>
    </source>
</evidence>
<feature type="transmembrane region" description="Helical" evidence="1">
    <location>
        <begin position="202"/>
        <end position="222"/>
    </location>
</feature>
<dbReference type="Proteomes" id="UP000196386">
    <property type="component" value="Unassembled WGS sequence"/>
</dbReference>
<keyword evidence="1" id="KW-0812">Transmembrane</keyword>
<gene>
    <name evidence="2" type="ORF">B5F11_02440</name>
    <name evidence="3" type="ORF">DXC40_01650</name>
</gene>
<feature type="transmembrane region" description="Helical" evidence="1">
    <location>
        <begin position="157"/>
        <end position="181"/>
    </location>
</feature>
<reference evidence="2" key="2">
    <citation type="journal article" date="2018" name="BMC Genomics">
        <title>Whole genome sequencing and function prediction of 133 gut anaerobes isolated from chicken caecum in pure cultures.</title>
        <authorList>
            <person name="Medvecky M."/>
            <person name="Cejkova D."/>
            <person name="Polansky O."/>
            <person name="Karasova D."/>
            <person name="Kubasova T."/>
            <person name="Cizek A."/>
            <person name="Rychlik I."/>
        </authorList>
    </citation>
    <scope>NUCLEOTIDE SEQUENCE</scope>
    <source>
        <strain evidence="2">An175</strain>
    </source>
</reference>
<comment type="caution">
    <text evidence="2">The sequence shown here is derived from an EMBL/GenBank/DDBJ whole genome shotgun (WGS) entry which is preliminary data.</text>
</comment>
<reference evidence="3 5" key="3">
    <citation type="submission" date="2018-08" db="EMBL/GenBank/DDBJ databases">
        <title>A genome reference for cultivated species of the human gut microbiota.</title>
        <authorList>
            <person name="Zou Y."/>
            <person name="Xue W."/>
            <person name="Luo G."/>
        </authorList>
    </citation>
    <scope>NUCLEOTIDE SEQUENCE [LARGE SCALE GENOMIC DNA]</scope>
    <source>
        <strain evidence="3 5">TF05-12AC</strain>
    </source>
</reference>
<dbReference type="InterPro" id="IPR006938">
    <property type="entry name" value="DUF624"/>
</dbReference>
<reference evidence="4" key="1">
    <citation type="submission" date="2017-04" db="EMBL/GenBank/DDBJ databases">
        <title>Function of individual gut microbiota members based on whole genome sequencing of pure cultures obtained from chicken caecum.</title>
        <authorList>
            <person name="Medvecky M."/>
            <person name="Cejkova D."/>
            <person name="Polansky O."/>
            <person name="Karasova D."/>
            <person name="Kubasova T."/>
            <person name="Cizek A."/>
            <person name="Rychlik I."/>
        </authorList>
    </citation>
    <scope>NUCLEOTIDE SEQUENCE [LARGE SCALE GENOMIC DNA]</scope>
    <source>
        <strain evidence="4">An175</strain>
    </source>
</reference>
<dbReference type="EMBL" id="NFKP01000002">
    <property type="protein sequence ID" value="OUP70949.1"/>
    <property type="molecule type" value="Genomic_DNA"/>
</dbReference>
<dbReference type="AlphaFoldDB" id="A0A1Y4N6M2"/>
<evidence type="ECO:0000313" key="3">
    <source>
        <dbReference type="EMBL" id="RGE69794.1"/>
    </source>
</evidence>
<organism evidence="2 4">
    <name type="scientific">Anaerotruncus colihominis</name>
    <dbReference type="NCBI Taxonomy" id="169435"/>
    <lineage>
        <taxon>Bacteria</taxon>
        <taxon>Bacillati</taxon>
        <taxon>Bacillota</taxon>
        <taxon>Clostridia</taxon>
        <taxon>Eubacteriales</taxon>
        <taxon>Oscillospiraceae</taxon>
        <taxon>Anaerotruncus</taxon>
    </lineage>
</organism>
<dbReference type="EMBL" id="QVME01000001">
    <property type="protein sequence ID" value="RGE69794.1"/>
    <property type="molecule type" value="Genomic_DNA"/>
</dbReference>
<accession>A0A1Y4N6M2</accession>
<feature type="transmembrane region" description="Helical" evidence="1">
    <location>
        <begin position="303"/>
        <end position="322"/>
    </location>
</feature>
<proteinExistence type="predicted"/>
<keyword evidence="1" id="KW-0472">Membrane</keyword>
<feature type="transmembrane region" description="Helical" evidence="1">
    <location>
        <begin position="242"/>
        <end position="261"/>
    </location>
</feature>
<name>A0A1Y4N6M2_9FIRM</name>
<keyword evidence="1" id="KW-1133">Transmembrane helix</keyword>
<sequence>MTLRQTSIRRLPIRCTTSIRTAICTLLFPMADMSSFQTVRWHANNSVFPQRAVRFAPPAFCLFTAIQVRKGSGRESVRCLFELVSSGCDYNFLKRLIDVFIRIGYNKRSRNGKAASQIWFSIIKKERRRLLFHQIFNPENGFFSSISKFMDIVGLSVVWLIACLPVITIGPATAALYYSVVKCVRRDEKHPYRNFWRSFQTNWKMGSLLTLLCLPAGIFLYWEHGMLRTLASGGDKVLMGSYIAMTLLLLLPIGFLCWLLPLLSRFESSLGGLLWNAFLLTFRYLPVSIALALLIFLSVTLTTALWFFLLFAVTPAVTALLASFPVERVLKKCTCTDSFQENEDKPWYLK</sequence>
<evidence type="ECO:0000313" key="4">
    <source>
        <dbReference type="Proteomes" id="UP000196386"/>
    </source>
</evidence>
<protein>
    <submittedName>
        <fullName evidence="3">DUF624 domain-containing protein</fullName>
    </submittedName>
</protein>
<dbReference type="Pfam" id="PF04854">
    <property type="entry name" value="DUF624"/>
    <property type="match status" value="1"/>
</dbReference>